<name>A0A1H8W826_9ACTN</name>
<proteinExistence type="predicted"/>
<keyword evidence="1 2" id="KW-0808">Transferase</keyword>
<dbReference type="Pfam" id="PF02515">
    <property type="entry name" value="CoA_transf_3"/>
    <property type="match status" value="1"/>
</dbReference>
<evidence type="ECO:0000313" key="2">
    <source>
        <dbReference type="EMBL" id="SEP23673.1"/>
    </source>
</evidence>
<dbReference type="PANTHER" id="PTHR48228:SF6">
    <property type="entry name" value="L-CARNITINE COA-TRANSFERASE"/>
    <property type="match status" value="1"/>
</dbReference>
<reference evidence="3" key="1">
    <citation type="submission" date="2016-10" db="EMBL/GenBank/DDBJ databases">
        <authorList>
            <person name="Varghese N."/>
            <person name="Submissions S."/>
        </authorList>
    </citation>
    <scope>NUCLEOTIDE SEQUENCE [LARGE SCALE GENOMIC DNA]</scope>
    <source>
        <strain evidence="3">DSM 45413</strain>
    </source>
</reference>
<dbReference type="GO" id="GO:0016740">
    <property type="term" value="F:transferase activity"/>
    <property type="evidence" value="ECO:0007669"/>
    <property type="project" value="UniProtKB-KW"/>
</dbReference>
<accession>A0A1H8W826</accession>
<dbReference type="AlphaFoldDB" id="A0A1H8W826"/>
<dbReference type="PANTHER" id="PTHR48228">
    <property type="entry name" value="SUCCINYL-COA--D-CITRAMALATE COA-TRANSFERASE"/>
    <property type="match status" value="1"/>
</dbReference>
<gene>
    <name evidence="2" type="ORF">SAMN05660991_04163</name>
</gene>
<evidence type="ECO:0000313" key="3">
    <source>
        <dbReference type="Proteomes" id="UP000198960"/>
    </source>
</evidence>
<dbReference type="EMBL" id="FOEE01000017">
    <property type="protein sequence ID" value="SEP23673.1"/>
    <property type="molecule type" value="Genomic_DNA"/>
</dbReference>
<evidence type="ECO:0000256" key="1">
    <source>
        <dbReference type="ARBA" id="ARBA00022679"/>
    </source>
</evidence>
<dbReference type="SUPFAM" id="SSF89796">
    <property type="entry name" value="CoA-transferase family III (CaiB/BaiF)"/>
    <property type="match status" value="2"/>
</dbReference>
<dbReference type="InterPro" id="IPR003673">
    <property type="entry name" value="CoA-Trfase_fam_III"/>
</dbReference>
<dbReference type="Proteomes" id="UP000198960">
    <property type="component" value="Unassembled WGS sequence"/>
</dbReference>
<protein>
    <submittedName>
        <fullName evidence="2">CoA-transferase family III</fullName>
    </submittedName>
</protein>
<keyword evidence="3" id="KW-1185">Reference proteome</keyword>
<dbReference type="STRING" id="673521.SAMN05660991_04163"/>
<organism evidence="2 3">
    <name type="scientific">Trujillonella endophytica</name>
    <dbReference type="NCBI Taxonomy" id="673521"/>
    <lineage>
        <taxon>Bacteria</taxon>
        <taxon>Bacillati</taxon>
        <taxon>Actinomycetota</taxon>
        <taxon>Actinomycetes</taxon>
        <taxon>Geodermatophilales</taxon>
        <taxon>Geodermatophilaceae</taxon>
        <taxon>Trujillonella</taxon>
    </lineage>
</organism>
<dbReference type="Gene3D" id="3.40.50.10540">
    <property type="entry name" value="Crotonobetainyl-coa:carnitine coa-transferase, domain 1"/>
    <property type="match status" value="1"/>
</dbReference>
<dbReference type="InterPro" id="IPR050509">
    <property type="entry name" value="CoA-transferase_III"/>
</dbReference>
<dbReference type="InterPro" id="IPR023606">
    <property type="entry name" value="CoA-Trfase_III_dom_1_sf"/>
</dbReference>
<dbReference type="RefSeq" id="WP_211435754.1">
    <property type="nucleotide sequence ID" value="NZ_FOEE01000017.1"/>
</dbReference>
<sequence>MPEPTDWAASGVVALTGAPDGPPLVPPGRAATVARELTDRIAAATAGTAHPVVLDGAALLAERAAFTGHRRAGRVSAGGSCRLLPTLDGWAAVSCARPDDPLLLGALVGRELPADPWPAVAAWVHAHPGEELAARAELLGVPAGPVRPPAAPPPSLPAGSPRPVEDLLVVDFSALWAGPLAASLLGLAGARVVKVEVPDRPDGARRGDPDFYRLLHAGHRSVLLDPGEPRGRAALGALVAAADVVIEASRPRALAGFGLDAEAAVAAGTTWISLTAGGRASGRIGFGDDVAACAGLVARDAEGSPLFVGDAIADPLTGLTVAALAMTASPDGPGVLRDVSMTDVVAATLVGVPDGPSPAARREGERWVVDTADGAVPVAPPRRRTVPGVAPQAGADTAAVLAELGIGAP</sequence>